<dbReference type="AlphaFoldDB" id="A0A267MJC8"/>
<dbReference type="CDD" id="cd00009">
    <property type="entry name" value="AAA"/>
    <property type="match status" value="1"/>
</dbReference>
<dbReference type="SMART" id="SM00382">
    <property type="entry name" value="AAA"/>
    <property type="match status" value="1"/>
</dbReference>
<evidence type="ECO:0000256" key="4">
    <source>
        <dbReference type="ARBA" id="ARBA00023125"/>
    </source>
</evidence>
<name>A0A267MJC8_9FIRM</name>
<dbReference type="InterPro" id="IPR027417">
    <property type="entry name" value="P-loop_NTPase"/>
</dbReference>
<dbReference type="Gene3D" id="3.40.50.300">
    <property type="entry name" value="P-loop containing nucleotide triphosphate hydrolases"/>
    <property type="match status" value="1"/>
</dbReference>
<evidence type="ECO:0008006" key="10">
    <source>
        <dbReference type="Google" id="ProtNLM"/>
    </source>
</evidence>
<dbReference type="PROSITE" id="PS00675">
    <property type="entry name" value="SIGMA54_INTERACT_1"/>
    <property type="match status" value="1"/>
</dbReference>
<dbReference type="GO" id="GO:0006355">
    <property type="term" value="P:regulation of DNA-templated transcription"/>
    <property type="evidence" value="ECO:0007669"/>
    <property type="project" value="InterPro"/>
</dbReference>
<dbReference type="Pfam" id="PF00158">
    <property type="entry name" value="Sigma54_activat"/>
    <property type="match status" value="1"/>
</dbReference>
<dbReference type="InterPro" id="IPR002078">
    <property type="entry name" value="Sigma_54_int"/>
</dbReference>
<dbReference type="SUPFAM" id="SSF52540">
    <property type="entry name" value="P-loop containing nucleoside triphosphate hydrolases"/>
    <property type="match status" value="1"/>
</dbReference>
<dbReference type="FunFam" id="3.40.50.300:FF:000006">
    <property type="entry name" value="DNA-binding transcriptional regulator NtrC"/>
    <property type="match status" value="1"/>
</dbReference>
<dbReference type="InterPro" id="IPR058031">
    <property type="entry name" value="AAA_lid_NorR"/>
</dbReference>
<organism evidence="8 9">
    <name type="scientific">Anaeromicrobium sediminis</name>
    <dbReference type="NCBI Taxonomy" id="1478221"/>
    <lineage>
        <taxon>Bacteria</taxon>
        <taxon>Bacillati</taxon>
        <taxon>Bacillota</taxon>
        <taxon>Clostridia</taxon>
        <taxon>Peptostreptococcales</taxon>
        <taxon>Thermotaleaceae</taxon>
        <taxon>Anaeromicrobium</taxon>
    </lineage>
</organism>
<dbReference type="InterPro" id="IPR013767">
    <property type="entry name" value="PAS_fold"/>
</dbReference>
<evidence type="ECO:0000313" key="9">
    <source>
        <dbReference type="Proteomes" id="UP000216024"/>
    </source>
</evidence>
<dbReference type="SUPFAM" id="SSF55785">
    <property type="entry name" value="PYP-like sensor domain (PAS domain)"/>
    <property type="match status" value="1"/>
</dbReference>
<sequence>MDKQFSGNNKEEVKSLISPEKLKKILDNAYDEIFVYDNNYDVVYVNRACERHYGMKAEAIIGKNFYELEDDENWYPSVLPMVYKKKRRMTIEQKSYLGQTLITTAVPVFDDDENIEFVVMSVRDTLPDIALIRNEFEKNQDNLRKKKSKKLERDEIEIVSDKIIHKSDSMKELISFTNRVSKVDSTIMILGESGAGKGILAKYIHSMSKRCDKSILTLNCAAIPEDLLESELFGYSKGAFTGADYGGKVGLLELADKGTLFLDEIGELSPRLQAKLLHVIQDKQFIPIGSKEIKSVDIRIITATNRDLLELIEQKQFREDLYYRLNVVEIDIPPLRERPDDIIALSNYFINKFNKKYERTCSISKECMNFFIRYHWPGNVRQLMNAVERLVVTSIKPTIEINDLPKVFFRKLESDNRYFPESYASAKESFEKDLVIKAFKRFKTTRKVSEALKISQSKASYLKRRYCPSE</sequence>
<dbReference type="GO" id="GO:0005524">
    <property type="term" value="F:ATP binding"/>
    <property type="evidence" value="ECO:0007669"/>
    <property type="project" value="UniProtKB-KW"/>
</dbReference>
<keyword evidence="1" id="KW-0547">Nucleotide-binding</keyword>
<dbReference type="OrthoDB" id="9803970at2"/>
<feature type="domain" description="PAS" evidence="7">
    <location>
        <begin position="18"/>
        <end position="73"/>
    </location>
</feature>
<gene>
    <name evidence="8" type="ORF">CCE28_09040</name>
</gene>
<protein>
    <recommendedName>
        <fullName evidence="10">Transcriptional regulatory protein TyrR</fullName>
    </recommendedName>
</protein>
<reference evidence="8 9" key="1">
    <citation type="submission" date="2017-06" db="EMBL/GenBank/DDBJ databases">
        <title>Draft genome sequence of anaerobic fermentative bacterium Anaeromicrobium sediminis DY2726D isolated from West Pacific Ocean sediments.</title>
        <authorList>
            <person name="Zeng X."/>
        </authorList>
    </citation>
    <scope>NUCLEOTIDE SEQUENCE [LARGE SCALE GENOMIC DNA]</scope>
    <source>
        <strain evidence="8 9">DY2726D</strain>
    </source>
</reference>
<dbReference type="Pfam" id="PF00989">
    <property type="entry name" value="PAS"/>
    <property type="match status" value="1"/>
</dbReference>
<keyword evidence="2" id="KW-0067">ATP-binding</keyword>
<dbReference type="InterPro" id="IPR025662">
    <property type="entry name" value="Sigma_54_int_dom_ATP-bd_1"/>
</dbReference>
<dbReference type="InterPro" id="IPR003593">
    <property type="entry name" value="AAA+_ATPase"/>
</dbReference>
<dbReference type="NCBIfam" id="TIGR00229">
    <property type="entry name" value="sensory_box"/>
    <property type="match status" value="1"/>
</dbReference>
<proteinExistence type="predicted"/>
<dbReference type="Proteomes" id="UP000216024">
    <property type="component" value="Unassembled WGS sequence"/>
</dbReference>
<dbReference type="Gene3D" id="3.30.450.20">
    <property type="entry name" value="PAS domain"/>
    <property type="match status" value="1"/>
</dbReference>
<accession>A0A267MJC8</accession>
<dbReference type="PANTHER" id="PTHR32071">
    <property type="entry name" value="TRANSCRIPTIONAL REGULATORY PROTEIN"/>
    <property type="match status" value="1"/>
</dbReference>
<dbReference type="InterPro" id="IPR025943">
    <property type="entry name" value="Sigma_54_int_dom_ATP-bd_2"/>
</dbReference>
<evidence type="ECO:0000313" key="8">
    <source>
        <dbReference type="EMBL" id="PAB59701.1"/>
    </source>
</evidence>
<dbReference type="RefSeq" id="WP_095133157.1">
    <property type="nucleotide sequence ID" value="NZ_NIBG01000006.1"/>
</dbReference>
<keyword evidence="5" id="KW-0804">Transcription</keyword>
<evidence type="ECO:0000256" key="1">
    <source>
        <dbReference type="ARBA" id="ARBA00022741"/>
    </source>
</evidence>
<dbReference type="PROSITE" id="PS50045">
    <property type="entry name" value="SIGMA54_INTERACT_4"/>
    <property type="match status" value="1"/>
</dbReference>
<dbReference type="Gene3D" id="1.10.8.60">
    <property type="match status" value="1"/>
</dbReference>
<dbReference type="GO" id="GO:0003677">
    <property type="term" value="F:DNA binding"/>
    <property type="evidence" value="ECO:0007669"/>
    <property type="project" value="UniProtKB-KW"/>
</dbReference>
<dbReference type="Pfam" id="PF25601">
    <property type="entry name" value="AAA_lid_14"/>
    <property type="match status" value="1"/>
</dbReference>
<feature type="domain" description="Sigma-54 factor interaction" evidence="6">
    <location>
        <begin position="163"/>
        <end position="392"/>
    </location>
</feature>
<dbReference type="CDD" id="cd00130">
    <property type="entry name" value="PAS"/>
    <property type="match status" value="1"/>
</dbReference>
<dbReference type="PROSITE" id="PS50112">
    <property type="entry name" value="PAS"/>
    <property type="match status" value="1"/>
</dbReference>
<dbReference type="PROSITE" id="PS00688">
    <property type="entry name" value="SIGMA54_INTERACT_3"/>
    <property type="match status" value="1"/>
</dbReference>
<keyword evidence="4" id="KW-0238">DNA-binding</keyword>
<evidence type="ECO:0000256" key="2">
    <source>
        <dbReference type="ARBA" id="ARBA00022840"/>
    </source>
</evidence>
<dbReference type="InterPro" id="IPR025944">
    <property type="entry name" value="Sigma_54_int_dom_CS"/>
</dbReference>
<keyword evidence="3" id="KW-0805">Transcription regulation</keyword>
<dbReference type="SMART" id="SM00091">
    <property type="entry name" value="PAS"/>
    <property type="match status" value="1"/>
</dbReference>
<evidence type="ECO:0000256" key="3">
    <source>
        <dbReference type="ARBA" id="ARBA00023015"/>
    </source>
</evidence>
<dbReference type="InterPro" id="IPR035965">
    <property type="entry name" value="PAS-like_dom_sf"/>
</dbReference>
<keyword evidence="9" id="KW-1185">Reference proteome</keyword>
<dbReference type="Gene3D" id="1.10.10.60">
    <property type="entry name" value="Homeodomain-like"/>
    <property type="match status" value="1"/>
</dbReference>
<dbReference type="PANTHER" id="PTHR32071:SF57">
    <property type="entry name" value="C4-DICARBOXYLATE TRANSPORT TRANSCRIPTIONAL REGULATORY PROTEIN DCTD"/>
    <property type="match status" value="1"/>
</dbReference>
<evidence type="ECO:0000259" key="7">
    <source>
        <dbReference type="PROSITE" id="PS50112"/>
    </source>
</evidence>
<dbReference type="EMBL" id="NIBG01000006">
    <property type="protein sequence ID" value="PAB59701.1"/>
    <property type="molecule type" value="Genomic_DNA"/>
</dbReference>
<dbReference type="PROSITE" id="PS00676">
    <property type="entry name" value="SIGMA54_INTERACT_2"/>
    <property type="match status" value="1"/>
</dbReference>
<comment type="caution">
    <text evidence="8">The sequence shown here is derived from an EMBL/GenBank/DDBJ whole genome shotgun (WGS) entry which is preliminary data.</text>
</comment>
<dbReference type="InterPro" id="IPR000014">
    <property type="entry name" value="PAS"/>
</dbReference>
<evidence type="ECO:0000256" key="5">
    <source>
        <dbReference type="ARBA" id="ARBA00023163"/>
    </source>
</evidence>
<evidence type="ECO:0000259" key="6">
    <source>
        <dbReference type="PROSITE" id="PS50045"/>
    </source>
</evidence>